<keyword evidence="5" id="KW-1185">Reference proteome</keyword>
<proteinExistence type="inferred from homology"/>
<comment type="caution">
    <text evidence="4">The sequence shown here is derived from an EMBL/GenBank/DDBJ whole genome shotgun (WGS) entry which is preliminary data.</text>
</comment>
<dbReference type="PANTHER" id="PTHR35936:SF6">
    <property type="entry name" value="AMINO ACID ABC TRANSPORTER SUBSTRATE-BINDING PAAT FAMILY PROTEIN"/>
    <property type="match status" value="1"/>
</dbReference>
<dbReference type="SMART" id="SM00062">
    <property type="entry name" value="PBPb"/>
    <property type="match status" value="1"/>
</dbReference>
<dbReference type="STRING" id="493475.GARC_3824"/>
<dbReference type="SUPFAM" id="SSF53850">
    <property type="entry name" value="Periplasmic binding protein-like II"/>
    <property type="match status" value="1"/>
</dbReference>
<gene>
    <name evidence="4" type="ORF">GARC_3824</name>
</gene>
<comment type="similarity">
    <text evidence="1">Belongs to the bacterial solute-binding protein 3 family.</text>
</comment>
<evidence type="ECO:0000259" key="3">
    <source>
        <dbReference type="SMART" id="SM00062"/>
    </source>
</evidence>
<dbReference type="Gene3D" id="3.40.190.10">
    <property type="entry name" value="Periplasmic binding protein-like II"/>
    <property type="match status" value="2"/>
</dbReference>
<protein>
    <recommendedName>
        <fullName evidence="3">Solute-binding protein family 3/N-terminal domain-containing protein</fullName>
    </recommendedName>
</protein>
<organism evidence="4 5">
    <name type="scientific">Paraglaciecola arctica BSs20135</name>
    <dbReference type="NCBI Taxonomy" id="493475"/>
    <lineage>
        <taxon>Bacteria</taxon>
        <taxon>Pseudomonadati</taxon>
        <taxon>Pseudomonadota</taxon>
        <taxon>Gammaproteobacteria</taxon>
        <taxon>Alteromonadales</taxon>
        <taxon>Alteromonadaceae</taxon>
        <taxon>Paraglaciecola</taxon>
    </lineage>
</organism>
<dbReference type="EMBL" id="BAEO01000055">
    <property type="protein sequence ID" value="GAC20778.1"/>
    <property type="molecule type" value="Genomic_DNA"/>
</dbReference>
<keyword evidence="2" id="KW-0732">Signal</keyword>
<accession>K6YVN4</accession>
<feature type="domain" description="Solute-binding protein family 3/N-terminal" evidence="3">
    <location>
        <begin position="36"/>
        <end position="260"/>
    </location>
</feature>
<evidence type="ECO:0000256" key="1">
    <source>
        <dbReference type="ARBA" id="ARBA00010333"/>
    </source>
</evidence>
<dbReference type="eggNOG" id="COG0834">
    <property type="taxonomic scope" value="Bacteria"/>
</dbReference>
<dbReference type="Proteomes" id="UP000006327">
    <property type="component" value="Unassembled WGS sequence"/>
</dbReference>
<dbReference type="InterPro" id="IPR001638">
    <property type="entry name" value="Solute-binding_3/MltF_N"/>
</dbReference>
<dbReference type="AlphaFoldDB" id="K6YVN4"/>
<evidence type="ECO:0000256" key="2">
    <source>
        <dbReference type="ARBA" id="ARBA00022729"/>
    </source>
</evidence>
<sequence>MYLLHLRSLTILIVFCWVAAVIKPVWANEMGPLNKKLRLAVIYIQEPPYIYSDDNSGYVGVLPKLAQALSRELELELTYLPTPRKDLEKSVIEGRADMTWLSPNWVGAEDSLLFSDPVLLHREFLYSFSPFNEGDGPRGWLQDKTVCIRQDYAYPNLIPYFDSGVAQGLRVSSQVSLVKLFQKGRCDVLYMNELRAAWMINKLGIKRKVWRSEFPIEEAKLSFAFSQKWQTKMTLINQAVAKIKSSGELSRIVESSIDPIILSNLSIE</sequence>
<name>K6YVN4_9ALTE</name>
<evidence type="ECO:0000313" key="4">
    <source>
        <dbReference type="EMBL" id="GAC20778.1"/>
    </source>
</evidence>
<evidence type="ECO:0000313" key="5">
    <source>
        <dbReference type="Proteomes" id="UP000006327"/>
    </source>
</evidence>
<dbReference type="Pfam" id="PF00497">
    <property type="entry name" value="SBP_bac_3"/>
    <property type="match status" value="1"/>
</dbReference>
<reference evidence="4 5" key="1">
    <citation type="journal article" date="2017" name="Antonie Van Leeuwenhoek">
        <title>Rhizobium rhizosphaerae sp. nov., a novel species isolated from rice rhizosphere.</title>
        <authorList>
            <person name="Zhao J.J."/>
            <person name="Zhang J."/>
            <person name="Zhang R.J."/>
            <person name="Zhang C.W."/>
            <person name="Yin H.Q."/>
            <person name="Zhang X.X."/>
        </authorList>
    </citation>
    <scope>NUCLEOTIDE SEQUENCE [LARGE SCALE GENOMIC DNA]</scope>
    <source>
        <strain evidence="4 5">BSs20135</strain>
    </source>
</reference>
<dbReference type="PANTHER" id="PTHR35936">
    <property type="entry name" value="MEMBRANE-BOUND LYTIC MUREIN TRANSGLYCOSYLASE F"/>
    <property type="match status" value="1"/>
</dbReference>